<evidence type="ECO:0000256" key="1">
    <source>
        <dbReference type="SAM" id="Phobius"/>
    </source>
</evidence>
<accession>A0A0C1FTU8</accession>
<keyword evidence="1" id="KW-0472">Membrane</keyword>
<name>A0A0C1FTU8_9SPHI</name>
<dbReference type="EMBL" id="JSYN01000006">
    <property type="protein sequence ID" value="KIA95223.1"/>
    <property type="molecule type" value="Genomic_DNA"/>
</dbReference>
<keyword evidence="1" id="KW-0812">Transmembrane</keyword>
<evidence type="ECO:0008006" key="4">
    <source>
        <dbReference type="Google" id="ProtNLM"/>
    </source>
</evidence>
<evidence type="ECO:0000313" key="3">
    <source>
        <dbReference type="Proteomes" id="UP000031246"/>
    </source>
</evidence>
<evidence type="ECO:0000313" key="2">
    <source>
        <dbReference type="EMBL" id="KIA95223.1"/>
    </source>
</evidence>
<dbReference type="OrthoDB" id="783374at2"/>
<sequence length="396" mass="44096">MFEPFEQILAIELALLQNETYRCTYAVITRKGDSIDAAEQRTVEGTLVKVLERLPRKFPVALAISGKGIIHKQVKGSATENKDLFRAAFPSVERKDFYVQEALSGDLAWISIIRQNLADDIVGKLQSAGLQVYALSLGALPVISIWELLSATGNGFSANGHQFEVDEAGTLSGYRYAEGTESNGNLKLGDTKIKPALLVPYALAFQLFLHQKLLVIKADDEQVDNRFKDFLERSKLKKTAGIFVFVLLGLLLISFFVLTHYNAENAKLNEQVGALTATADQSDLLKKEITEQKMLLSKLGWNGGYSHAFLLNEIGSSKPRALTLNEVIFDQVKEEANGAKDVLASVKIAGKTANLTAVNNWIFLLKEKKWAKEVKLLRYQQDTESENFEFNLLIEY</sequence>
<keyword evidence="3" id="KW-1185">Reference proteome</keyword>
<protein>
    <recommendedName>
        <fullName evidence="4">Fimbrial assembly protein</fullName>
    </recommendedName>
</protein>
<proteinExistence type="predicted"/>
<keyword evidence="1" id="KW-1133">Transmembrane helix</keyword>
<feature type="transmembrane region" description="Helical" evidence="1">
    <location>
        <begin position="240"/>
        <end position="261"/>
    </location>
</feature>
<dbReference type="Proteomes" id="UP000031246">
    <property type="component" value="Unassembled WGS sequence"/>
</dbReference>
<reference evidence="2 3" key="1">
    <citation type="submission" date="2014-10" db="EMBL/GenBank/DDBJ databases">
        <title>Pedobacter Kyungheensis.</title>
        <authorList>
            <person name="Anderson B.M."/>
            <person name="Newman J.D."/>
        </authorList>
    </citation>
    <scope>NUCLEOTIDE SEQUENCE [LARGE SCALE GENOMIC DNA]</scope>
    <source>
        <strain evidence="2 3">KACC 16221</strain>
    </source>
</reference>
<dbReference type="RefSeq" id="WP_039473851.1">
    <property type="nucleotide sequence ID" value="NZ_JSYN01000006.1"/>
</dbReference>
<gene>
    <name evidence="2" type="ORF">OC25_07885</name>
</gene>
<organism evidence="2 3">
    <name type="scientific">Pedobacter kyungheensis</name>
    <dbReference type="NCBI Taxonomy" id="1069985"/>
    <lineage>
        <taxon>Bacteria</taxon>
        <taxon>Pseudomonadati</taxon>
        <taxon>Bacteroidota</taxon>
        <taxon>Sphingobacteriia</taxon>
        <taxon>Sphingobacteriales</taxon>
        <taxon>Sphingobacteriaceae</taxon>
        <taxon>Pedobacter</taxon>
    </lineage>
</organism>
<dbReference type="AlphaFoldDB" id="A0A0C1FTU8"/>
<comment type="caution">
    <text evidence="2">The sequence shown here is derived from an EMBL/GenBank/DDBJ whole genome shotgun (WGS) entry which is preliminary data.</text>
</comment>